<evidence type="ECO:0000313" key="3">
    <source>
        <dbReference type="Proteomes" id="UP000335636"/>
    </source>
</evidence>
<sequence length="118" mass="12382">MALGTLSLSRAALTTYTLPHLQAPERGPLRLPHALGAERDGATGRLAPTRHGEAVEDAGTGGRSAEFLLSSGRGNASKARPKFGRAREGMEEAASQPGHALPSDLKVPTGERPPWVRP</sequence>
<proteinExistence type="predicted"/>
<dbReference type="Proteomes" id="UP000335636">
    <property type="component" value="Unassembled WGS sequence"/>
</dbReference>
<evidence type="ECO:0000256" key="1">
    <source>
        <dbReference type="SAM" id="MobiDB-lite"/>
    </source>
</evidence>
<organism evidence="2 3">
    <name type="scientific">Marmota monax</name>
    <name type="common">Woodchuck</name>
    <dbReference type="NCBI Taxonomy" id="9995"/>
    <lineage>
        <taxon>Eukaryota</taxon>
        <taxon>Metazoa</taxon>
        <taxon>Chordata</taxon>
        <taxon>Craniata</taxon>
        <taxon>Vertebrata</taxon>
        <taxon>Euteleostomi</taxon>
        <taxon>Mammalia</taxon>
        <taxon>Eutheria</taxon>
        <taxon>Euarchontoglires</taxon>
        <taxon>Glires</taxon>
        <taxon>Rodentia</taxon>
        <taxon>Sciuromorpha</taxon>
        <taxon>Sciuridae</taxon>
        <taxon>Xerinae</taxon>
        <taxon>Marmotini</taxon>
        <taxon>Marmota</taxon>
    </lineage>
</organism>
<feature type="region of interest" description="Disordered" evidence="1">
    <location>
        <begin position="38"/>
        <end position="118"/>
    </location>
</feature>
<dbReference type="AlphaFoldDB" id="A0A5E4CC97"/>
<protein>
    <submittedName>
        <fullName evidence="2">Uncharacterized protein</fullName>
    </submittedName>
</protein>
<evidence type="ECO:0000313" key="2">
    <source>
        <dbReference type="EMBL" id="VTJ79365.1"/>
    </source>
</evidence>
<dbReference type="EMBL" id="CABDUW010001176">
    <property type="protein sequence ID" value="VTJ79365.1"/>
    <property type="molecule type" value="Genomic_DNA"/>
</dbReference>
<reference evidence="2" key="1">
    <citation type="submission" date="2019-04" db="EMBL/GenBank/DDBJ databases">
        <authorList>
            <person name="Alioto T."/>
            <person name="Alioto T."/>
        </authorList>
    </citation>
    <scope>NUCLEOTIDE SEQUENCE [LARGE SCALE GENOMIC DNA]</scope>
</reference>
<accession>A0A5E4CC97</accession>
<gene>
    <name evidence="2" type="ORF">MONAX_5E047272</name>
</gene>
<name>A0A5E4CC97_MARMO</name>
<keyword evidence="3" id="KW-1185">Reference proteome</keyword>
<comment type="caution">
    <text evidence="2">The sequence shown here is derived from an EMBL/GenBank/DDBJ whole genome shotgun (WGS) entry which is preliminary data.</text>
</comment>